<comment type="caution">
    <text evidence="10">The sequence shown here is derived from an EMBL/GenBank/DDBJ whole genome shotgun (WGS) entry which is preliminary data.</text>
</comment>
<gene>
    <name evidence="10" type="ORF">NVS88_12725</name>
</gene>
<evidence type="ECO:0000256" key="5">
    <source>
        <dbReference type="ARBA" id="ARBA00022989"/>
    </source>
</evidence>
<reference evidence="10" key="1">
    <citation type="submission" date="2022-08" db="EMBL/GenBank/DDBJ databases">
        <title>Genome analysis of Corynebacteriales strain.</title>
        <authorList>
            <person name="Lee S.D."/>
        </authorList>
    </citation>
    <scope>NUCLEOTIDE SEQUENCE</scope>
    <source>
        <strain evidence="10">D3-21</strain>
    </source>
</reference>
<feature type="transmembrane region" description="Helical" evidence="9">
    <location>
        <begin position="24"/>
        <end position="41"/>
    </location>
</feature>
<feature type="transmembrane region" description="Helical" evidence="9">
    <location>
        <begin position="213"/>
        <end position="231"/>
    </location>
</feature>
<keyword evidence="2" id="KW-1003">Cell membrane</keyword>
<feature type="transmembrane region" description="Helical" evidence="9">
    <location>
        <begin position="347"/>
        <end position="367"/>
    </location>
</feature>
<keyword evidence="5 9" id="KW-1133">Transmembrane helix</keyword>
<dbReference type="AlphaFoldDB" id="A0A9X4M1T1"/>
<comment type="subcellular location">
    <subcellularLocation>
        <location evidence="1">Cell membrane</location>
        <topology evidence="1">Multi-pass membrane protein</topology>
    </subcellularLocation>
</comment>
<keyword evidence="3" id="KW-0808">Transferase</keyword>
<evidence type="ECO:0000256" key="1">
    <source>
        <dbReference type="ARBA" id="ARBA00004651"/>
    </source>
</evidence>
<evidence type="ECO:0000256" key="7">
    <source>
        <dbReference type="ARBA" id="ARBA00024033"/>
    </source>
</evidence>
<feature type="transmembrane region" description="Helical" evidence="9">
    <location>
        <begin position="379"/>
        <end position="400"/>
    </location>
</feature>
<protein>
    <submittedName>
        <fullName evidence="10">Mannosyltransferase</fullName>
    </submittedName>
</protein>
<evidence type="ECO:0000256" key="4">
    <source>
        <dbReference type="ARBA" id="ARBA00022692"/>
    </source>
</evidence>
<evidence type="ECO:0000256" key="6">
    <source>
        <dbReference type="ARBA" id="ARBA00023136"/>
    </source>
</evidence>
<keyword evidence="11" id="KW-1185">Reference proteome</keyword>
<evidence type="ECO:0000256" key="3">
    <source>
        <dbReference type="ARBA" id="ARBA00022679"/>
    </source>
</evidence>
<dbReference type="EMBL" id="JANRHA010000007">
    <property type="protein sequence ID" value="MDG3015415.1"/>
    <property type="molecule type" value="Genomic_DNA"/>
</dbReference>
<proteinExistence type="inferred from homology"/>
<feature type="region of interest" description="Disordered" evidence="8">
    <location>
        <begin position="439"/>
        <end position="458"/>
    </location>
</feature>
<evidence type="ECO:0000256" key="8">
    <source>
        <dbReference type="SAM" id="MobiDB-lite"/>
    </source>
</evidence>
<name>A0A9X4M1T1_9ACTN</name>
<organism evidence="10 11">
    <name type="scientific">Speluncibacter jeojiensis</name>
    <dbReference type="NCBI Taxonomy" id="2710754"/>
    <lineage>
        <taxon>Bacteria</taxon>
        <taxon>Bacillati</taxon>
        <taxon>Actinomycetota</taxon>
        <taxon>Actinomycetes</taxon>
        <taxon>Mycobacteriales</taxon>
        <taxon>Speluncibacteraceae</taxon>
        <taxon>Speluncibacter</taxon>
    </lineage>
</organism>
<feature type="transmembrane region" description="Helical" evidence="9">
    <location>
        <begin position="158"/>
        <end position="175"/>
    </location>
</feature>
<dbReference type="Proteomes" id="UP001152755">
    <property type="component" value="Unassembled WGS sequence"/>
</dbReference>
<sequence>MPPSRSTAAPTVPVRVARWVQAHALWLLALSMLIRLVWTLFGPNGHNLVDLHVYVDGSAVLRSGHLYDFTFSRYTPDFPLPFTYPPFAAIVFFPLHYLPFELVGVCWQILTVAALYGVVRISFELLLGKQVAAEQRWRTAAALWTVLGMWLEPVRTTLDYGQVNVFLVLGVMVAVRSTRWWLAGGLVGFVAGIKLTPAVTGLYFLARRRWKEAVFSGVAFLATIGISYLVMGHEAHRYFTKLLGDPNRIGPVGSVINQSMRGALSRIVGHDVGSGPLWLGGMAVTVVLCLLAWRALGRDDRLGTLVIVQLFGLLASPISWTHHWVWVVPMLIWMLHGPMRQLLGTKILAGAWLVAMLVGVAWVLSFFQPTIWEISRHWVLAWLGTVNVVGALALLAWVAYAGRRGRALPSGAVSDTHVGASAPVPLAPAPHEAVPVEHEAVSAERDAVDRVRQADVER</sequence>
<dbReference type="GO" id="GO:0016758">
    <property type="term" value="F:hexosyltransferase activity"/>
    <property type="evidence" value="ECO:0007669"/>
    <property type="project" value="InterPro"/>
</dbReference>
<evidence type="ECO:0000313" key="10">
    <source>
        <dbReference type="EMBL" id="MDG3015415.1"/>
    </source>
</evidence>
<comment type="similarity">
    <text evidence="7">Belongs to the glycosyltransferase 87 family.</text>
</comment>
<feature type="transmembrane region" description="Helical" evidence="9">
    <location>
        <begin position="105"/>
        <end position="123"/>
    </location>
</feature>
<feature type="transmembrane region" description="Helical" evidence="9">
    <location>
        <begin position="305"/>
        <end position="327"/>
    </location>
</feature>
<keyword evidence="6 9" id="KW-0472">Membrane</keyword>
<dbReference type="NCBIfam" id="NF009915">
    <property type="entry name" value="PRK13375.1"/>
    <property type="match status" value="1"/>
</dbReference>
<accession>A0A9X4M1T1</accession>
<keyword evidence="10" id="KW-0328">Glycosyltransferase</keyword>
<dbReference type="GO" id="GO:0005886">
    <property type="term" value="C:plasma membrane"/>
    <property type="evidence" value="ECO:0007669"/>
    <property type="project" value="UniProtKB-SubCell"/>
</dbReference>
<feature type="transmembrane region" description="Helical" evidence="9">
    <location>
        <begin position="181"/>
        <end position="206"/>
    </location>
</feature>
<evidence type="ECO:0000313" key="11">
    <source>
        <dbReference type="Proteomes" id="UP001152755"/>
    </source>
</evidence>
<feature type="transmembrane region" description="Helical" evidence="9">
    <location>
        <begin position="275"/>
        <end position="293"/>
    </location>
</feature>
<dbReference type="InterPro" id="IPR018584">
    <property type="entry name" value="GT87"/>
</dbReference>
<keyword evidence="4 9" id="KW-0812">Transmembrane</keyword>
<evidence type="ECO:0000256" key="9">
    <source>
        <dbReference type="SAM" id="Phobius"/>
    </source>
</evidence>
<evidence type="ECO:0000256" key="2">
    <source>
        <dbReference type="ARBA" id="ARBA00022475"/>
    </source>
</evidence>
<dbReference type="Pfam" id="PF09594">
    <property type="entry name" value="GT87"/>
    <property type="match status" value="1"/>
</dbReference>